<evidence type="ECO:0008006" key="3">
    <source>
        <dbReference type="Google" id="ProtNLM"/>
    </source>
</evidence>
<reference evidence="2" key="1">
    <citation type="submission" date="2014-03" db="EMBL/GenBank/DDBJ databases">
        <title>The Genome Sequence of Puccinia striiformis f. sp. tritici PST-78.</title>
        <authorList>
            <consortium name="The Broad Institute Genome Sequencing Platform"/>
            <person name="Cuomo C."/>
            <person name="Hulbert S."/>
            <person name="Chen X."/>
            <person name="Walker B."/>
            <person name="Young S.K."/>
            <person name="Zeng Q."/>
            <person name="Gargeya S."/>
            <person name="Fitzgerald M."/>
            <person name="Haas B."/>
            <person name="Abouelleil A."/>
            <person name="Alvarado L."/>
            <person name="Arachchi H.M."/>
            <person name="Berlin A.M."/>
            <person name="Chapman S.B."/>
            <person name="Goldberg J."/>
            <person name="Griggs A."/>
            <person name="Gujja S."/>
            <person name="Hansen M."/>
            <person name="Howarth C."/>
            <person name="Imamovic A."/>
            <person name="Larimer J."/>
            <person name="McCowan C."/>
            <person name="Montmayeur A."/>
            <person name="Murphy C."/>
            <person name="Neiman D."/>
            <person name="Pearson M."/>
            <person name="Priest M."/>
            <person name="Roberts A."/>
            <person name="Saif S."/>
            <person name="Shea T."/>
            <person name="Sisk P."/>
            <person name="Sykes S."/>
            <person name="Wortman J."/>
            <person name="Nusbaum C."/>
            <person name="Birren B."/>
        </authorList>
    </citation>
    <scope>NUCLEOTIDE SEQUENCE [LARGE SCALE GENOMIC DNA]</scope>
    <source>
        <strain evidence="2">race PST-78</strain>
    </source>
</reference>
<protein>
    <recommendedName>
        <fullName evidence="3">Retrotransposon gag domain-containing protein</fullName>
    </recommendedName>
</protein>
<dbReference type="AlphaFoldDB" id="A0A0L0UNY9"/>
<dbReference type="OrthoDB" id="2506702at2759"/>
<dbReference type="EMBL" id="AJIL01001019">
    <property type="protein sequence ID" value="KNE88728.1"/>
    <property type="molecule type" value="Genomic_DNA"/>
</dbReference>
<evidence type="ECO:0000313" key="2">
    <source>
        <dbReference type="Proteomes" id="UP000054564"/>
    </source>
</evidence>
<gene>
    <name evidence="1" type="ORF">PSTG_17854</name>
</gene>
<comment type="caution">
    <text evidence="1">The sequence shown here is derived from an EMBL/GenBank/DDBJ whole genome shotgun (WGS) entry which is preliminary data.</text>
</comment>
<evidence type="ECO:0000313" key="1">
    <source>
        <dbReference type="EMBL" id="KNE88728.1"/>
    </source>
</evidence>
<name>A0A0L0UNY9_9BASI</name>
<accession>A0A0L0UNY9</accession>
<sequence>DANVSRMMEALGIANPLTEQSVITLVDRVVALESKCRRDANIIREMKVLIPDLRGLEMELFSIRSGIQQDISQVRNNINTVNLSTGFRLDRVEELTRNPVLSPDSVRVYREPPYQDHIYFSGALAETRAFCFSVWGTLERNIDNFKDEKHKIMWVAGMFRRQDGKMGDDCALHGWWVGLMESNASQQGLDPKTASVMPNFVLPVLQLVEVFLAELESHFSVTVEIEEAHKVLRSLCQGNSSIEEFNNNFNSHLWSVVGLDDISKSEIYMKAIAP</sequence>
<organism evidence="1 2">
    <name type="scientific">Puccinia striiformis f. sp. tritici PST-78</name>
    <dbReference type="NCBI Taxonomy" id="1165861"/>
    <lineage>
        <taxon>Eukaryota</taxon>
        <taxon>Fungi</taxon>
        <taxon>Dikarya</taxon>
        <taxon>Basidiomycota</taxon>
        <taxon>Pucciniomycotina</taxon>
        <taxon>Pucciniomycetes</taxon>
        <taxon>Pucciniales</taxon>
        <taxon>Pucciniaceae</taxon>
        <taxon>Puccinia</taxon>
    </lineage>
</organism>
<dbReference type="STRING" id="1165861.A0A0L0UNY9"/>
<proteinExistence type="predicted"/>
<keyword evidence="2" id="KW-1185">Reference proteome</keyword>
<dbReference type="Proteomes" id="UP000054564">
    <property type="component" value="Unassembled WGS sequence"/>
</dbReference>
<feature type="non-terminal residue" evidence="1">
    <location>
        <position position="1"/>
    </location>
</feature>